<name>A0A7I8KWU8_SPIIN</name>
<dbReference type="InterPro" id="IPR051897">
    <property type="entry name" value="PG-associated_BURP"/>
</dbReference>
<evidence type="ECO:0000313" key="5">
    <source>
        <dbReference type="Proteomes" id="UP000663760"/>
    </source>
</evidence>
<evidence type="ECO:0000259" key="3">
    <source>
        <dbReference type="PROSITE" id="PS51277"/>
    </source>
</evidence>
<dbReference type="PANTHER" id="PTHR31458:SF2">
    <property type="entry name" value="POLYGALACTURONASE 1 BETA-LIKE PROTEIN 2"/>
    <property type="match status" value="1"/>
</dbReference>
<dbReference type="InterPro" id="IPR004873">
    <property type="entry name" value="BURP_dom"/>
</dbReference>
<keyword evidence="5" id="KW-1185">Reference proteome</keyword>
<keyword evidence="1" id="KW-0732">Signal</keyword>
<feature type="domain" description="BURP" evidence="3">
    <location>
        <begin position="459"/>
        <end position="672"/>
    </location>
</feature>
<dbReference type="PANTHER" id="PTHR31458">
    <property type="entry name" value="POLYGALACTURONASE 1 BETA-LIKE PROTEIN 2"/>
    <property type="match status" value="1"/>
</dbReference>
<reference evidence="4" key="1">
    <citation type="submission" date="2020-02" db="EMBL/GenBank/DDBJ databases">
        <authorList>
            <person name="Scholz U."/>
            <person name="Mascher M."/>
            <person name="Fiebig A."/>
        </authorList>
    </citation>
    <scope>NUCLEOTIDE SEQUENCE</scope>
</reference>
<dbReference type="EMBL" id="LR746272">
    <property type="protein sequence ID" value="CAA7402240.1"/>
    <property type="molecule type" value="Genomic_DNA"/>
</dbReference>
<proteinExistence type="predicted"/>
<dbReference type="Pfam" id="PF03181">
    <property type="entry name" value="BURP"/>
    <property type="match status" value="1"/>
</dbReference>
<sequence>MFGVASGATGPTAFATITTRTEPLATASDDTPAAVVAAAAAGRAPAAVFSGGPRGFATVSSRGDDGAAAENPFSAKAALIRYWSRKVPNGRPKPAFLLSKASPLSGAEAALYERLASVPSALAERLPSFCSAAALFCFPELAAPLDQRGGAANFAVYSSKDFSNYATGKVGGASSFKNYSDNENVPIDSFRRYSRGSSAHADGFANYAPNGNVVTANFTSYATGAAGGTGDFTNYDRGSNVPDLKFTNYDADADGRVQSFSSYSDDTNAGDQSFSGYGKRGVGVPLTFKSYATNSNVIGSTFRNYGEEGTSGNDTFTNYGFNGNVPENRFSSYGSAGHGGSESFSSYREQSNVGDDSFSSYAKGVTGGAAASFSGYGQSFNLGSDTFAGYGEQAVGKTPVGFTTYGENTTFKDYADKKSVSFKAYNVSSSSATTATAAATATATAMEKKTSRWVEPGRFFRQSMLKTGTAMAMPDLRDRMPRRAFLPRSIAQKLPFSTARLEDMNRAFNATPDTALAKAMASTVAECERAPSRGETKRCATSVEDMIDFATAVLGSDVVVRSTESAAGSRRSVVVGKVTGVDGGRVTRAVSCHQSLFPFQVYYCHSVPKVRVYEAEILAGAAEKINHGVAICHLDTSEWSPGHGAFVALGDGPGRIEVCHWIFPGDMTWTVSD</sequence>
<accession>A0A7I8KWU8</accession>
<evidence type="ECO:0000313" key="4">
    <source>
        <dbReference type="EMBL" id="CAA7402240.1"/>
    </source>
</evidence>
<evidence type="ECO:0000256" key="2">
    <source>
        <dbReference type="ARBA" id="ARBA00023180"/>
    </source>
</evidence>
<dbReference type="PROSITE" id="PS51277">
    <property type="entry name" value="BURP"/>
    <property type="match status" value="1"/>
</dbReference>
<organism evidence="4 5">
    <name type="scientific">Spirodela intermedia</name>
    <name type="common">Intermediate duckweed</name>
    <dbReference type="NCBI Taxonomy" id="51605"/>
    <lineage>
        <taxon>Eukaryota</taxon>
        <taxon>Viridiplantae</taxon>
        <taxon>Streptophyta</taxon>
        <taxon>Embryophyta</taxon>
        <taxon>Tracheophyta</taxon>
        <taxon>Spermatophyta</taxon>
        <taxon>Magnoliopsida</taxon>
        <taxon>Liliopsida</taxon>
        <taxon>Araceae</taxon>
        <taxon>Lemnoideae</taxon>
        <taxon>Spirodela</taxon>
    </lineage>
</organism>
<protein>
    <recommendedName>
        <fullName evidence="3">BURP domain-containing protein</fullName>
    </recommendedName>
</protein>
<dbReference type="OrthoDB" id="773062at2759"/>
<dbReference type="SMART" id="SM01045">
    <property type="entry name" value="BURP"/>
    <property type="match status" value="1"/>
</dbReference>
<evidence type="ECO:0000256" key="1">
    <source>
        <dbReference type="ARBA" id="ARBA00022729"/>
    </source>
</evidence>
<keyword evidence="2" id="KW-0325">Glycoprotein</keyword>
<dbReference type="AlphaFoldDB" id="A0A7I8KWU8"/>
<gene>
    <name evidence="4" type="ORF">SI8410_09012918</name>
</gene>
<dbReference type="Proteomes" id="UP000663760">
    <property type="component" value="Chromosome 9"/>
</dbReference>